<accession>A0AAU7CJH5</accession>
<protein>
    <submittedName>
        <fullName evidence="1">Uncharacterized protein</fullName>
    </submittedName>
</protein>
<reference evidence="1" key="1">
    <citation type="submission" date="2024-05" db="EMBL/GenBank/DDBJ databases">
        <title>Planctomycetes of the genus Singulisphaera possess chitinolytic capabilities.</title>
        <authorList>
            <person name="Ivanova A."/>
        </authorList>
    </citation>
    <scope>NUCLEOTIDE SEQUENCE</scope>
    <source>
        <strain evidence="1">Ch08T</strain>
    </source>
</reference>
<name>A0AAU7CJH5_9BACT</name>
<proteinExistence type="predicted"/>
<dbReference type="EMBL" id="CP155447">
    <property type="protein sequence ID" value="XBH05087.1"/>
    <property type="molecule type" value="Genomic_DNA"/>
</dbReference>
<evidence type="ECO:0000313" key="1">
    <source>
        <dbReference type="EMBL" id="XBH05087.1"/>
    </source>
</evidence>
<sequence length="670" mass="73907">MDHRIGLIAVNGLDAFALADLFPTLPEERFASSHSWAWLRFDPTVVEEERWIAQAEREPLGKARRPFLVIRGEADRSWRISLYSPKQEPLHLAFHHDFYRPPTQPLEDLLDELDATVPEDFQTMKEEVGKGSGTSSTRLKSLDAVKKAQAKRVGAWINARDDFGDGDQARRVLSGKACSPGERLGPFNVLPQFLDTLSLGKAFGTEDSAWQVGPEAGSVGSFDRSRSLYATVPRAELIAGGPIELPVDDLARFWLLPWFCETDSETDLLIVPKAGTRLRLPRTDGSVEVHRRGAQTYIEITWNPPGRRVSTYRELCQAIAAAPAGTTIEFIAGRMPEDDSDDASLQAGDQRYLGSLTDQGTFLLTHSSVAANPADFLAAMEICRQIDQPKPSFVMPSEQDARGVLELARGTDWFVDAGALPRVKGKSVTAASRDEAMTTMMMVFRKRFEAGPWNTIGGQQQDEVSHQEWETAIQEVEKSLAKAFAAPEGGDIILETERAIFRSADWSKMNVGFLDALDTLCGPCEQEDMPPTPTEKLWPIDRAFTNLKFTRLGDVHCNRFGELYLRGYAGPSGDTFAAIAVGTLGQFAFEFVTPLAGGGSLTTSTTPDLKDKPKAGIYKRSFPTLTPAALYQEHRSALAKLTAAHAEAQPIEATTEGFCRALDDYIKREF</sequence>
<dbReference type="RefSeq" id="WP_406697885.1">
    <property type="nucleotide sequence ID" value="NZ_CP155447.1"/>
</dbReference>
<organism evidence="1">
    <name type="scientific">Singulisphaera sp. Ch08</name>
    <dbReference type="NCBI Taxonomy" id="3120278"/>
    <lineage>
        <taxon>Bacteria</taxon>
        <taxon>Pseudomonadati</taxon>
        <taxon>Planctomycetota</taxon>
        <taxon>Planctomycetia</taxon>
        <taxon>Isosphaerales</taxon>
        <taxon>Isosphaeraceae</taxon>
        <taxon>Singulisphaera</taxon>
    </lineage>
</organism>
<dbReference type="AlphaFoldDB" id="A0AAU7CJH5"/>
<gene>
    <name evidence="1" type="ORF">V5E97_03440</name>
</gene>